<feature type="region of interest" description="Disordered" evidence="1">
    <location>
        <begin position="169"/>
        <end position="294"/>
    </location>
</feature>
<dbReference type="EMBL" id="HG992977">
    <property type="protein sequence ID" value="CAE7000603.1"/>
    <property type="molecule type" value="Genomic_DNA"/>
</dbReference>
<evidence type="ECO:0000313" key="3">
    <source>
        <dbReference type="Proteomes" id="UP000472372"/>
    </source>
</evidence>
<name>A0A6S6VDU6_9PLEO</name>
<organism evidence="2 3">
    <name type="scientific">Pyrenophora teres f. teres</name>
    <dbReference type="NCBI Taxonomy" id="97479"/>
    <lineage>
        <taxon>Eukaryota</taxon>
        <taxon>Fungi</taxon>
        <taxon>Dikarya</taxon>
        <taxon>Ascomycota</taxon>
        <taxon>Pezizomycotina</taxon>
        <taxon>Dothideomycetes</taxon>
        <taxon>Pleosporomycetidae</taxon>
        <taxon>Pleosporales</taxon>
        <taxon>Pleosporineae</taxon>
        <taxon>Pleosporaceae</taxon>
        <taxon>Pyrenophora</taxon>
    </lineage>
</organism>
<evidence type="ECO:0000256" key="1">
    <source>
        <dbReference type="SAM" id="MobiDB-lite"/>
    </source>
</evidence>
<sequence length="452" mass="50176">MVHELLVHISAPTTRQTDELYHSLAGAYLEFEPHRAHADESRQDVPARPSAASRLNAQTSPNQEDPVATSFLSTSKDSYGSFPSHISSDGHSKVRVGARNQFYYGAGEEDIGQTSTRLDQLDRIHQNRKKQTTPMSSFNGGKSAKFYISSSPDDANTAFIEDTQEAARQLQSQLSDSYSTTSVDTSEDDSKKEITQENPSSPVGPSQRNIKNTPKVLVPETPKYGSIVSNSRESLHLRGDDNVAESPIDIPSKSPIRSGSTIPNTLESLRPTEALHSSTSSPKTKDSGNKSENTNKAFVKPIDFSKLCIDAYPPEPKVSIACPGSLPSQVTKALRALKKEHPKRFRPLKQRGTPKADDRGFWFIDCAHWSLHHQQEFWNHMCDQIASGRLGWGVTLYREGGTSQSLGRVKLYCWGEVVEHMWLVLWLFSRANVIGSKLKWFDADGNAIFEMA</sequence>
<feature type="region of interest" description="Disordered" evidence="1">
    <location>
        <begin position="36"/>
        <end position="69"/>
    </location>
</feature>
<feature type="compositionally biased region" description="Polar residues" evidence="1">
    <location>
        <begin position="255"/>
        <end position="267"/>
    </location>
</feature>
<feature type="compositionally biased region" description="Low complexity" evidence="1">
    <location>
        <begin position="175"/>
        <end position="184"/>
    </location>
</feature>
<proteinExistence type="predicted"/>
<gene>
    <name evidence="2" type="ORF">PTTW11_01107</name>
</gene>
<dbReference type="AlphaFoldDB" id="A0A6S6VDU6"/>
<feature type="compositionally biased region" description="Polar residues" evidence="1">
    <location>
        <begin position="53"/>
        <end position="63"/>
    </location>
</feature>
<feature type="compositionally biased region" description="Basic and acidic residues" evidence="1">
    <location>
        <begin position="36"/>
        <end position="45"/>
    </location>
</feature>
<protein>
    <submittedName>
        <fullName evidence="2">Uncharacterized protein</fullName>
    </submittedName>
</protein>
<evidence type="ECO:0000313" key="2">
    <source>
        <dbReference type="EMBL" id="CAE7000603.1"/>
    </source>
</evidence>
<reference evidence="2" key="1">
    <citation type="submission" date="2021-02" db="EMBL/GenBank/DDBJ databases">
        <authorList>
            <person name="Syme A R."/>
            <person name="Syme A R."/>
            <person name="Moolhuijzen P."/>
        </authorList>
    </citation>
    <scope>NUCLEOTIDE SEQUENCE</scope>
    <source>
        <strain evidence="2">W1-1</strain>
    </source>
</reference>
<dbReference type="Proteomes" id="UP000472372">
    <property type="component" value="Chromosome 1"/>
</dbReference>
<feature type="region of interest" description="Disordered" evidence="1">
    <location>
        <begin position="127"/>
        <end position="149"/>
    </location>
</feature>
<feature type="compositionally biased region" description="Polar residues" evidence="1">
    <location>
        <begin position="196"/>
        <end position="212"/>
    </location>
</feature>
<accession>A0A6S6VDU6</accession>